<dbReference type="SUPFAM" id="SSF58113">
    <property type="entry name" value="Apolipoprotein A-I"/>
    <property type="match status" value="1"/>
</dbReference>
<organism evidence="2 3">
    <name type="scientific">Methyloceanibacter caenitepidi</name>
    <dbReference type="NCBI Taxonomy" id="1384459"/>
    <lineage>
        <taxon>Bacteria</taxon>
        <taxon>Pseudomonadati</taxon>
        <taxon>Pseudomonadota</taxon>
        <taxon>Alphaproteobacteria</taxon>
        <taxon>Hyphomicrobiales</taxon>
        <taxon>Hyphomicrobiaceae</taxon>
        <taxon>Methyloceanibacter</taxon>
    </lineage>
</organism>
<dbReference type="EMBL" id="AP014648">
    <property type="protein sequence ID" value="BAQ16780.1"/>
    <property type="molecule type" value="Genomic_DNA"/>
</dbReference>
<keyword evidence="1" id="KW-0175">Coiled coil</keyword>
<evidence type="ECO:0000256" key="1">
    <source>
        <dbReference type="SAM" id="Coils"/>
    </source>
</evidence>
<keyword evidence="3" id="KW-1185">Reference proteome</keyword>
<dbReference type="AlphaFoldDB" id="A0A0A8K1I2"/>
<protein>
    <submittedName>
        <fullName evidence="2">Uncharacterized protein</fullName>
    </submittedName>
</protein>
<feature type="coiled-coil region" evidence="1">
    <location>
        <begin position="121"/>
        <end position="155"/>
    </location>
</feature>
<gene>
    <name evidence="2" type="ORF">GL4_1322</name>
</gene>
<dbReference type="HOGENOM" id="CLU_091379_0_0_5"/>
<name>A0A0A8K1I2_9HYPH</name>
<sequence>MNVFVDWAKARLDEMAANAGALQANLDKLDANSRAQAEQAIAQLNQWVEQGQRDIKTAQAQGEASVAQAKADMETLWANFQNNAGDWAGLLKDNQAMFQARAQAQVQAWQDTVNAYMARVNDVHDKNKAQAQAQVAQLQADAKKAQADLAAKVDEMTKAGQSSWAAMSDALDQSRNAFAKSLETAAKNFNDAMKS</sequence>
<evidence type="ECO:0000313" key="3">
    <source>
        <dbReference type="Proteomes" id="UP000031643"/>
    </source>
</evidence>
<accession>A0A0A8K1I2</accession>
<evidence type="ECO:0000313" key="2">
    <source>
        <dbReference type="EMBL" id="BAQ16780.1"/>
    </source>
</evidence>
<dbReference type="Proteomes" id="UP000031643">
    <property type="component" value="Chromosome"/>
</dbReference>
<proteinExistence type="predicted"/>
<reference evidence="2 3" key="1">
    <citation type="submission" date="2014-09" db="EMBL/GenBank/DDBJ databases">
        <title>Genome sequencing of Methyloceanibacter caenitepidi Gela4.</title>
        <authorList>
            <person name="Takeuchi M."/>
            <person name="Susumu S."/>
            <person name="Kamagata Y."/>
            <person name="Oshima K."/>
            <person name="Hattori M."/>
            <person name="Iwasaki W."/>
        </authorList>
    </citation>
    <scope>NUCLEOTIDE SEQUENCE [LARGE SCALE GENOMIC DNA]</scope>
    <source>
        <strain evidence="2 3">Gela4</strain>
    </source>
</reference>
<dbReference type="KEGG" id="mcg:GL4_1322"/>